<protein>
    <submittedName>
        <fullName evidence="2">Uncharacterized protein</fullName>
    </submittedName>
</protein>
<feature type="compositionally biased region" description="Basic and acidic residues" evidence="1">
    <location>
        <begin position="160"/>
        <end position="175"/>
    </location>
</feature>
<reference evidence="2" key="1">
    <citation type="submission" date="2022-12" db="EMBL/GenBank/DDBJ databases">
        <authorList>
            <person name="Alioto T."/>
            <person name="Alioto T."/>
            <person name="Gomez Garrido J."/>
        </authorList>
    </citation>
    <scope>NUCLEOTIDE SEQUENCE</scope>
</reference>
<organism evidence="2 3">
    <name type="scientific">Podarcis lilfordi</name>
    <name type="common">Lilford's wall lizard</name>
    <dbReference type="NCBI Taxonomy" id="74358"/>
    <lineage>
        <taxon>Eukaryota</taxon>
        <taxon>Metazoa</taxon>
        <taxon>Chordata</taxon>
        <taxon>Craniata</taxon>
        <taxon>Vertebrata</taxon>
        <taxon>Euteleostomi</taxon>
        <taxon>Lepidosauria</taxon>
        <taxon>Squamata</taxon>
        <taxon>Bifurcata</taxon>
        <taxon>Unidentata</taxon>
        <taxon>Episquamata</taxon>
        <taxon>Laterata</taxon>
        <taxon>Lacertibaenia</taxon>
        <taxon>Lacertidae</taxon>
        <taxon>Podarcis</taxon>
    </lineage>
</organism>
<evidence type="ECO:0000313" key="2">
    <source>
        <dbReference type="EMBL" id="CAI5765076.1"/>
    </source>
</evidence>
<name>A0AA35JSU6_9SAUR</name>
<evidence type="ECO:0000313" key="3">
    <source>
        <dbReference type="Proteomes" id="UP001178461"/>
    </source>
</evidence>
<feature type="region of interest" description="Disordered" evidence="1">
    <location>
        <begin position="141"/>
        <end position="229"/>
    </location>
</feature>
<dbReference type="AlphaFoldDB" id="A0AA35JSU6"/>
<sequence>MNAYRRLPAPQKAASALTFETRVKPLLLTFQRIVTRSRVKVGETLRAAARIKAIPPRHIHSTSLFLDRAEISPGSFGAHFPFPRAKGQVCFGHKAAFWGDGNFPRPRPPRQPASQPSRPRLLLSQLAPYLLQEPLAKEEMHPAKDLHVSRQKSSASIESAAEKGEGGRKKERERGGSGGGVGSAKKGRPPAAAGTPPPKKGGKQQNPCGGKETAKELCGKEEQQPPAPT</sequence>
<dbReference type="EMBL" id="OX395127">
    <property type="protein sequence ID" value="CAI5765076.1"/>
    <property type="molecule type" value="Genomic_DNA"/>
</dbReference>
<proteinExistence type="predicted"/>
<keyword evidence="3" id="KW-1185">Reference proteome</keyword>
<gene>
    <name evidence="2" type="ORF">PODLI_1B040465</name>
</gene>
<feature type="compositionally biased region" description="Basic and acidic residues" evidence="1">
    <location>
        <begin position="212"/>
        <end position="223"/>
    </location>
</feature>
<accession>A0AA35JSU6</accession>
<evidence type="ECO:0000256" key="1">
    <source>
        <dbReference type="SAM" id="MobiDB-lite"/>
    </source>
</evidence>
<dbReference type="Proteomes" id="UP001178461">
    <property type="component" value="Chromosome 2"/>
</dbReference>